<gene>
    <name evidence="1" type="ORF">E3U43_017607</name>
</gene>
<sequence>MMMMMKKPIVLMTCLLLVSSLAIVASQVSFGPENCCFDFVAGKLNKRKVVEYRYTDPRCAKQAVVFTMKKGTELCARASEDWVKNIVTYIDSQNPNSTASTN</sequence>
<reference evidence="1" key="1">
    <citation type="submission" date="2018-11" db="EMBL/GenBank/DDBJ databases">
        <title>The sequence and de novo assembly of Larimichthys crocea genome using PacBio and Hi-C technologies.</title>
        <authorList>
            <person name="Xu P."/>
            <person name="Chen B."/>
            <person name="Zhou Z."/>
            <person name="Ke Q."/>
            <person name="Wu Y."/>
            <person name="Bai H."/>
            <person name="Pu F."/>
        </authorList>
    </citation>
    <scope>NUCLEOTIDE SEQUENCE</scope>
    <source>
        <tissue evidence="1">Muscle</tissue>
    </source>
</reference>
<comment type="caution">
    <text evidence="1">The sequence shown here is derived from an EMBL/GenBank/DDBJ whole genome shotgun (WGS) entry which is preliminary data.</text>
</comment>
<dbReference type="EMBL" id="CM011685">
    <property type="protein sequence ID" value="TMS12649.1"/>
    <property type="molecule type" value="Genomic_DNA"/>
</dbReference>
<evidence type="ECO:0000313" key="2">
    <source>
        <dbReference type="Proteomes" id="UP000793456"/>
    </source>
</evidence>
<organism evidence="1 2">
    <name type="scientific">Larimichthys crocea</name>
    <name type="common">Large yellow croaker</name>
    <name type="synonym">Pseudosciaena crocea</name>
    <dbReference type="NCBI Taxonomy" id="215358"/>
    <lineage>
        <taxon>Eukaryota</taxon>
        <taxon>Metazoa</taxon>
        <taxon>Chordata</taxon>
        <taxon>Craniata</taxon>
        <taxon>Vertebrata</taxon>
        <taxon>Euteleostomi</taxon>
        <taxon>Actinopterygii</taxon>
        <taxon>Neopterygii</taxon>
        <taxon>Teleostei</taxon>
        <taxon>Neoteleostei</taxon>
        <taxon>Acanthomorphata</taxon>
        <taxon>Eupercaria</taxon>
        <taxon>Sciaenidae</taxon>
        <taxon>Larimichthys</taxon>
    </lineage>
</organism>
<evidence type="ECO:0000313" key="1">
    <source>
        <dbReference type="EMBL" id="TMS12649.1"/>
    </source>
</evidence>
<accession>A0ACD3R1Q4</accession>
<proteinExistence type="predicted"/>
<keyword evidence="2" id="KW-1185">Reference proteome</keyword>
<protein>
    <submittedName>
        <fullName evidence="1">Uncharacterized protein</fullName>
    </submittedName>
</protein>
<dbReference type="Proteomes" id="UP000793456">
    <property type="component" value="Chromosome XII"/>
</dbReference>
<name>A0ACD3R1Q4_LARCR</name>